<keyword evidence="6 8" id="KW-0057">Aromatic amino acid biosynthesis</keyword>
<comment type="caution">
    <text evidence="12">The sequence shown here is derived from an EMBL/GenBank/DDBJ whole genome shotgun (WGS) entry which is preliminary data.</text>
</comment>
<evidence type="ECO:0000256" key="5">
    <source>
        <dbReference type="ARBA" id="ARBA00023002"/>
    </source>
</evidence>
<dbReference type="Gene3D" id="3.40.50.10860">
    <property type="entry name" value="Leucine Dehydrogenase, chain A, domain 1"/>
    <property type="match status" value="1"/>
</dbReference>
<dbReference type="GO" id="GO:0019632">
    <property type="term" value="P:shikimate metabolic process"/>
    <property type="evidence" value="ECO:0007669"/>
    <property type="project" value="InterPro"/>
</dbReference>
<dbReference type="NCBIfam" id="TIGR00507">
    <property type="entry name" value="aroE"/>
    <property type="match status" value="1"/>
</dbReference>
<dbReference type="RefSeq" id="WP_220205190.1">
    <property type="nucleotide sequence ID" value="NZ_BNJK01000001.1"/>
</dbReference>
<evidence type="ECO:0000256" key="8">
    <source>
        <dbReference type="HAMAP-Rule" id="MF_00222"/>
    </source>
</evidence>
<keyword evidence="13" id="KW-1185">Reference proteome</keyword>
<dbReference type="Gene3D" id="3.40.50.720">
    <property type="entry name" value="NAD(P)-binding Rossmann-like Domain"/>
    <property type="match status" value="1"/>
</dbReference>
<evidence type="ECO:0000256" key="6">
    <source>
        <dbReference type="ARBA" id="ARBA00023141"/>
    </source>
</evidence>
<dbReference type="PANTHER" id="PTHR21089:SF1">
    <property type="entry name" value="BIFUNCTIONAL 3-DEHYDROQUINATE DEHYDRATASE_SHIKIMATE DEHYDROGENASE, CHLOROPLASTIC"/>
    <property type="match status" value="1"/>
</dbReference>
<dbReference type="PANTHER" id="PTHR21089">
    <property type="entry name" value="SHIKIMATE DEHYDROGENASE"/>
    <property type="match status" value="1"/>
</dbReference>
<dbReference type="InterPro" id="IPR046346">
    <property type="entry name" value="Aminoacid_DH-like_N_sf"/>
</dbReference>
<evidence type="ECO:0000313" key="12">
    <source>
        <dbReference type="EMBL" id="GHO94453.1"/>
    </source>
</evidence>
<dbReference type="InterPro" id="IPR036291">
    <property type="entry name" value="NAD(P)-bd_dom_sf"/>
</dbReference>
<feature type="binding site" evidence="8">
    <location>
        <position position="243"/>
    </location>
    <ligand>
        <name>shikimate</name>
        <dbReference type="ChEBI" id="CHEBI:36208"/>
    </ligand>
</feature>
<evidence type="ECO:0000256" key="1">
    <source>
        <dbReference type="ARBA" id="ARBA00004871"/>
    </source>
</evidence>
<dbReference type="GO" id="GO:0005829">
    <property type="term" value="C:cytosol"/>
    <property type="evidence" value="ECO:0007669"/>
    <property type="project" value="TreeGrafter"/>
</dbReference>
<dbReference type="InterPro" id="IPR022893">
    <property type="entry name" value="Shikimate_DH_fam"/>
</dbReference>
<dbReference type="Pfam" id="PF01488">
    <property type="entry name" value="Shikimate_DH"/>
    <property type="match status" value="1"/>
</dbReference>
<feature type="binding site" evidence="8">
    <location>
        <position position="99"/>
    </location>
    <ligand>
        <name>shikimate</name>
        <dbReference type="ChEBI" id="CHEBI:36208"/>
    </ligand>
</feature>
<evidence type="ECO:0000256" key="4">
    <source>
        <dbReference type="ARBA" id="ARBA00022857"/>
    </source>
</evidence>
<dbReference type="UniPathway" id="UPA00053">
    <property type="reaction ID" value="UER00087"/>
</dbReference>
<feature type="binding site" evidence="8">
    <location>
        <position position="74"/>
    </location>
    <ligand>
        <name>shikimate</name>
        <dbReference type="ChEBI" id="CHEBI:36208"/>
    </ligand>
</feature>
<sequence>MSRKVKPKSSTPPYLRVGLIGDPVAHSYSPRFQQAGLDALGIPARYELWHTPDTQLLERVRSLCQKDCLGANVTIPHKEAVLPLLDIIDPLAERIGAVNTIVNEDDYLHGYNTDAPGLLHALLENGIGTMDTHGHISLRGHTAILLGAGGAARGAAFGLVGAQVDRLIILNRHLERAQMLASDVQQTYDGPVFSLSDPSFLISHSSSIIINATSVGMHGDVSPLPAEVLARFDADTFVYDMIYNPIQTHLLLQARTMGLRAANGLSMLLHQGALAFTLWTCRPAPIEVMRSALL</sequence>
<dbReference type="Proteomes" id="UP000597444">
    <property type="component" value="Unassembled WGS sequence"/>
</dbReference>
<evidence type="ECO:0000313" key="13">
    <source>
        <dbReference type="Proteomes" id="UP000597444"/>
    </source>
</evidence>
<name>A0A8J3IL85_9CHLR</name>
<evidence type="ECO:0000259" key="11">
    <source>
        <dbReference type="Pfam" id="PF18317"/>
    </source>
</evidence>
<evidence type="ECO:0000256" key="7">
    <source>
        <dbReference type="ARBA" id="ARBA00049442"/>
    </source>
</evidence>
<feature type="binding site" evidence="8">
    <location>
        <begin position="147"/>
        <end position="151"/>
    </location>
    <ligand>
        <name>NADP(+)</name>
        <dbReference type="ChEBI" id="CHEBI:58349"/>
    </ligand>
</feature>
<evidence type="ECO:0000259" key="9">
    <source>
        <dbReference type="Pfam" id="PF01488"/>
    </source>
</evidence>
<feature type="binding site" evidence="8">
    <location>
        <position position="114"/>
    </location>
    <ligand>
        <name>shikimate</name>
        <dbReference type="ChEBI" id="CHEBI:36208"/>
    </ligand>
</feature>
<dbReference type="EC" id="1.1.1.25" evidence="2 8"/>
<dbReference type="InterPro" id="IPR006151">
    <property type="entry name" value="Shikm_DH/Glu-tRNA_Rdtase"/>
</dbReference>
<feature type="binding site" evidence="8">
    <location>
        <position position="241"/>
    </location>
    <ligand>
        <name>NADP(+)</name>
        <dbReference type="ChEBI" id="CHEBI:58349"/>
    </ligand>
</feature>
<dbReference type="SUPFAM" id="SSF53223">
    <property type="entry name" value="Aminoacid dehydrogenase-like, N-terminal domain"/>
    <property type="match status" value="1"/>
</dbReference>
<gene>
    <name evidence="8 12" type="primary">aroE</name>
    <name evidence="12" type="ORF">KSF_045010</name>
</gene>
<dbReference type="InterPro" id="IPR011342">
    <property type="entry name" value="Shikimate_DH"/>
</dbReference>
<dbReference type="GO" id="GO:0050661">
    <property type="term" value="F:NADP binding"/>
    <property type="evidence" value="ECO:0007669"/>
    <property type="project" value="InterPro"/>
</dbReference>
<comment type="catalytic activity">
    <reaction evidence="7 8">
        <text>shikimate + NADP(+) = 3-dehydroshikimate + NADPH + H(+)</text>
        <dbReference type="Rhea" id="RHEA:17737"/>
        <dbReference type="ChEBI" id="CHEBI:15378"/>
        <dbReference type="ChEBI" id="CHEBI:16630"/>
        <dbReference type="ChEBI" id="CHEBI:36208"/>
        <dbReference type="ChEBI" id="CHEBI:57783"/>
        <dbReference type="ChEBI" id="CHEBI:58349"/>
        <dbReference type="EC" id="1.1.1.25"/>
    </reaction>
</comment>
<comment type="pathway">
    <text evidence="1 8">Metabolic intermediate biosynthesis; chorismate biosynthesis; chorismate from D-erythrose 4-phosphate and phosphoenolpyruvate: step 4/7.</text>
</comment>
<dbReference type="EMBL" id="BNJK01000001">
    <property type="protein sequence ID" value="GHO94453.1"/>
    <property type="molecule type" value="Genomic_DNA"/>
</dbReference>
<dbReference type="CDD" id="cd01065">
    <property type="entry name" value="NAD_bind_Shikimate_DH"/>
    <property type="match status" value="1"/>
</dbReference>
<feature type="binding site" evidence="8">
    <location>
        <position position="264"/>
    </location>
    <ligand>
        <name>NADP(+)</name>
        <dbReference type="ChEBI" id="CHEBI:58349"/>
    </ligand>
</feature>
<feature type="active site" description="Proton acceptor" evidence="8">
    <location>
        <position position="78"/>
    </location>
</feature>
<keyword evidence="5 8" id="KW-0560">Oxidoreductase</keyword>
<reference evidence="12" key="1">
    <citation type="submission" date="2020-10" db="EMBL/GenBank/DDBJ databases">
        <title>Taxonomic study of unclassified bacteria belonging to the class Ktedonobacteria.</title>
        <authorList>
            <person name="Yabe S."/>
            <person name="Wang C.M."/>
            <person name="Zheng Y."/>
            <person name="Sakai Y."/>
            <person name="Cavaletti L."/>
            <person name="Monciardini P."/>
            <person name="Donadio S."/>
        </authorList>
    </citation>
    <scope>NUCLEOTIDE SEQUENCE</scope>
    <source>
        <strain evidence="12">ID150040</strain>
    </source>
</reference>
<keyword evidence="3 8" id="KW-0028">Amino-acid biosynthesis</keyword>
<dbReference type="InterPro" id="IPR013708">
    <property type="entry name" value="Shikimate_DH-bd_N"/>
</dbReference>
<evidence type="ECO:0000259" key="10">
    <source>
        <dbReference type="Pfam" id="PF08501"/>
    </source>
</evidence>
<protein>
    <recommendedName>
        <fullName evidence="2 8">Shikimate dehydrogenase (NADP(+))</fullName>
        <shortName evidence="8">SDH</shortName>
        <ecNumber evidence="2 8">1.1.1.25</ecNumber>
    </recommendedName>
</protein>
<dbReference type="Pfam" id="PF08501">
    <property type="entry name" value="Shikimate_dh_N"/>
    <property type="match status" value="1"/>
</dbReference>
<dbReference type="Pfam" id="PF18317">
    <property type="entry name" value="SDH_C"/>
    <property type="match status" value="1"/>
</dbReference>
<dbReference type="HAMAP" id="MF_00222">
    <property type="entry name" value="Shikimate_DH_AroE"/>
    <property type="match status" value="1"/>
</dbReference>
<feature type="domain" description="SDH C-terminal" evidence="11">
    <location>
        <begin position="264"/>
        <end position="294"/>
    </location>
</feature>
<dbReference type="GO" id="GO:0004764">
    <property type="term" value="F:shikimate 3-dehydrogenase (NADP+) activity"/>
    <property type="evidence" value="ECO:0007669"/>
    <property type="project" value="UniProtKB-UniRule"/>
</dbReference>
<comment type="caution">
    <text evidence="8">Lacks conserved residue(s) required for the propagation of feature annotation.</text>
</comment>
<feature type="domain" description="Quinate/shikimate 5-dehydrogenase/glutamyl-tRNA reductase" evidence="9">
    <location>
        <begin position="137"/>
        <end position="214"/>
    </location>
</feature>
<dbReference type="SUPFAM" id="SSF51735">
    <property type="entry name" value="NAD(P)-binding Rossmann-fold domains"/>
    <property type="match status" value="1"/>
</dbReference>
<keyword evidence="4 8" id="KW-0521">NADP</keyword>
<dbReference type="AlphaFoldDB" id="A0A8J3IL85"/>
<comment type="subunit">
    <text evidence="8">Homodimer.</text>
</comment>
<dbReference type="GO" id="GO:0008652">
    <property type="term" value="P:amino acid biosynthetic process"/>
    <property type="evidence" value="ECO:0007669"/>
    <property type="project" value="UniProtKB-KW"/>
</dbReference>
<dbReference type="InterPro" id="IPR041121">
    <property type="entry name" value="SDH_C"/>
</dbReference>
<accession>A0A8J3IL85</accession>
<feature type="binding site" evidence="8">
    <location>
        <begin position="27"/>
        <end position="29"/>
    </location>
    <ligand>
        <name>shikimate</name>
        <dbReference type="ChEBI" id="CHEBI:36208"/>
    </ligand>
</feature>
<dbReference type="GO" id="GO:0009073">
    <property type="term" value="P:aromatic amino acid family biosynthetic process"/>
    <property type="evidence" value="ECO:0007669"/>
    <property type="project" value="UniProtKB-KW"/>
</dbReference>
<evidence type="ECO:0000256" key="2">
    <source>
        <dbReference type="ARBA" id="ARBA00012962"/>
    </source>
</evidence>
<dbReference type="GO" id="GO:0009423">
    <property type="term" value="P:chorismate biosynthetic process"/>
    <property type="evidence" value="ECO:0007669"/>
    <property type="project" value="UniProtKB-UniRule"/>
</dbReference>
<proteinExistence type="inferred from homology"/>
<feature type="domain" description="Shikimate dehydrogenase substrate binding N-terminal" evidence="10">
    <location>
        <begin position="19"/>
        <end position="101"/>
    </location>
</feature>
<organism evidence="12 13">
    <name type="scientific">Reticulibacter mediterranei</name>
    <dbReference type="NCBI Taxonomy" id="2778369"/>
    <lineage>
        <taxon>Bacteria</taxon>
        <taxon>Bacillati</taxon>
        <taxon>Chloroflexota</taxon>
        <taxon>Ktedonobacteria</taxon>
        <taxon>Ktedonobacterales</taxon>
        <taxon>Reticulibacteraceae</taxon>
        <taxon>Reticulibacter</taxon>
    </lineage>
</organism>
<comment type="similarity">
    <text evidence="8">Belongs to the shikimate dehydrogenase family.</text>
</comment>
<evidence type="ECO:0000256" key="3">
    <source>
        <dbReference type="ARBA" id="ARBA00022605"/>
    </source>
</evidence>
<feature type="binding site" evidence="8">
    <location>
        <position position="271"/>
    </location>
    <ligand>
        <name>shikimate</name>
        <dbReference type="ChEBI" id="CHEBI:36208"/>
    </ligand>
</feature>
<comment type="function">
    <text evidence="8">Involved in the biosynthesis of the chorismate, which leads to the biosynthesis of aromatic amino acids. Catalyzes the reversible NADPH linked reduction of 3-dehydroshikimate (DHSA) to yield shikimate (SA).</text>
</comment>